<feature type="region of interest" description="Disordered" evidence="1">
    <location>
        <begin position="302"/>
        <end position="335"/>
    </location>
</feature>
<dbReference type="AlphaFoldDB" id="A0A248X497"/>
<feature type="compositionally biased region" description="Low complexity" evidence="1">
    <location>
        <begin position="309"/>
        <end position="320"/>
    </location>
</feature>
<dbReference type="Proteomes" id="UP000306798">
    <property type="component" value="Unassembled WGS sequence"/>
</dbReference>
<organism evidence="2 3">
    <name type="scientific">Bifidobacterium pseudolongum</name>
    <dbReference type="NCBI Taxonomy" id="1694"/>
    <lineage>
        <taxon>Bacteria</taxon>
        <taxon>Bacillati</taxon>
        <taxon>Actinomycetota</taxon>
        <taxon>Actinomycetes</taxon>
        <taxon>Bifidobacteriales</taxon>
        <taxon>Bifidobacteriaceae</taxon>
        <taxon>Bifidobacterium</taxon>
    </lineage>
</organism>
<evidence type="ECO:0000313" key="3">
    <source>
        <dbReference type="Proteomes" id="UP000306798"/>
    </source>
</evidence>
<evidence type="ECO:0000256" key="1">
    <source>
        <dbReference type="SAM" id="MobiDB-lite"/>
    </source>
</evidence>
<name>A0A248X497_9BIFI</name>
<dbReference type="EMBL" id="SSTF01000031">
    <property type="protein sequence ID" value="THG24291.1"/>
    <property type="molecule type" value="Genomic_DNA"/>
</dbReference>
<sequence length="621" mass="69570">MNDNDQRIRREAMRLDALEGHGDPDMDGRVAWRASDGDNIWTAAIMPAAGYDHLSMAYDAGDTLIHRLTWHPQHAQWMLRRTYTAHHQPGGDRTREVLDTIATWEQGTAPAAYAPAGQPLPNDRTGVQPTMGWADAMAQAERLARALTDPDEMRAALMQQRLDQARHPASWLVEDYGIGGMGLYLVEWHTQGNTAISYRVTRCDWNPDTATMRDFAHSETLDCRIRLDDPTELDTQARQAVDLMRARLDHAYGAPEDMRHTTMRAGTSMTTAERPLLDLGGGRHATDWTTTVEHTALSIAMGQTPGRSMPAPQAAAEAMPDSPRLPRPSTANGRPAMRVPARLVRPYTRHGRDGRDWNKMIIRLPQGTTVDGRHWDWWNIDRFMNPRQQQSHARGEDIMVTFKPGEQVELWRGKGPQRRAETIDATALCEAVGKTLHPDRDAPADQTATAAPRAAGPELRARLARLETEQPDLCSRASDLCMHALEHDWPRIERLQQRLVEHARQGTWRDDLALKATRRTIGLVDVDGSWSRPERDAAALMLLEHITRPDPQPTRTSGTAPIPDASHITADNTPATPATPSAATPDGTGETRRPTPFRSLLERLFTHEHGRRQDGHTRHTR</sequence>
<gene>
    <name evidence="2" type="ORF">E5991_08650</name>
</gene>
<reference evidence="2 3" key="1">
    <citation type="submission" date="2019-04" db="EMBL/GenBank/DDBJ databases">
        <title>Microbes associate with the intestines of laboratory mice.</title>
        <authorList>
            <person name="Navarre W."/>
            <person name="Wong E."/>
            <person name="Huang K.C."/>
            <person name="Tropini C."/>
            <person name="Ng K."/>
            <person name="Yu B."/>
        </authorList>
    </citation>
    <scope>NUCLEOTIDE SEQUENCE [LARGE SCALE GENOMIC DNA]</scope>
    <source>
        <strain evidence="2 3">NM87_A27A</strain>
    </source>
</reference>
<dbReference type="RefSeq" id="WP_095508153.1">
    <property type="nucleotide sequence ID" value="NZ_CP022544.1"/>
</dbReference>
<feature type="region of interest" description="Disordered" evidence="1">
    <location>
        <begin position="545"/>
        <end position="621"/>
    </location>
</feature>
<evidence type="ECO:0000313" key="2">
    <source>
        <dbReference type="EMBL" id="THG24291.1"/>
    </source>
</evidence>
<feature type="compositionally biased region" description="Low complexity" evidence="1">
    <location>
        <begin position="573"/>
        <end position="585"/>
    </location>
</feature>
<protein>
    <submittedName>
        <fullName evidence="2">Uncharacterized protein</fullName>
    </submittedName>
</protein>
<accession>A0A248X497</accession>
<proteinExistence type="predicted"/>
<comment type="caution">
    <text evidence="2">The sequence shown here is derived from an EMBL/GenBank/DDBJ whole genome shotgun (WGS) entry which is preliminary data.</text>
</comment>
<feature type="compositionally biased region" description="Basic and acidic residues" evidence="1">
    <location>
        <begin position="600"/>
        <end position="621"/>
    </location>
</feature>